<gene>
    <name evidence="3" type="ORF">IAR55_003062</name>
</gene>
<evidence type="ECO:0000256" key="1">
    <source>
        <dbReference type="ARBA" id="ARBA00038454"/>
    </source>
</evidence>
<dbReference type="EMBL" id="JBCAWK010000005">
    <property type="protein sequence ID" value="KAK8858832.1"/>
    <property type="molecule type" value="Genomic_DNA"/>
</dbReference>
<sequence length="204" mass="21959">MPHADSSFVPDTIQTKTEFYDHVLTQLEALLEGERYWVTNLAQTAAILYHSYLGSALYGGDAHGPVVNWCGFYLHPPSHPSSSSSGSGSTHPLLLGPYQGRPACLSILLQPNTKSGNVGVCATSFLSRKTVIVPDVENHPGHIACDGETKSEIVVPLVSSDPDSYSKVVGVLDLDSTVLNTFDEDDQKGLESVVKLIQDACDWS</sequence>
<dbReference type="GeneID" id="92180320"/>
<dbReference type="Gene3D" id="3.30.450.40">
    <property type="match status" value="1"/>
</dbReference>
<dbReference type="PROSITE" id="PS01320">
    <property type="entry name" value="UPF0067"/>
    <property type="match status" value="1"/>
</dbReference>
<name>A0AAW0YPM7_9TREE</name>
<dbReference type="PANTHER" id="PTHR21021">
    <property type="entry name" value="GAF/PUTATIVE CYTOSKELETAL PROTEIN"/>
    <property type="match status" value="1"/>
</dbReference>
<dbReference type="InterPro" id="IPR000614">
    <property type="entry name" value="FRMsr_CS"/>
</dbReference>
<dbReference type="Proteomes" id="UP001388673">
    <property type="component" value="Unassembled WGS sequence"/>
</dbReference>
<dbReference type="Pfam" id="PF13185">
    <property type="entry name" value="GAF_2"/>
    <property type="match status" value="1"/>
</dbReference>
<dbReference type="GO" id="GO:0005829">
    <property type="term" value="C:cytosol"/>
    <property type="evidence" value="ECO:0007669"/>
    <property type="project" value="TreeGrafter"/>
</dbReference>
<dbReference type="GO" id="GO:0033745">
    <property type="term" value="F:L-methionine-(R)-S-oxide reductase activity"/>
    <property type="evidence" value="ECO:0007669"/>
    <property type="project" value="TreeGrafter"/>
</dbReference>
<dbReference type="SUPFAM" id="SSF55781">
    <property type="entry name" value="GAF domain-like"/>
    <property type="match status" value="1"/>
</dbReference>
<evidence type="ECO:0000313" key="3">
    <source>
        <dbReference type="EMBL" id="KAK8858832.1"/>
    </source>
</evidence>
<proteinExistence type="inferred from homology"/>
<feature type="domain" description="GAF" evidence="2">
    <location>
        <begin position="117"/>
        <end position="200"/>
    </location>
</feature>
<dbReference type="InterPro" id="IPR003018">
    <property type="entry name" value="GAF"/>
</dbReference>
<dbReference type="KEGG" id="kne:92180320"/>
<comment type="similarity">
    <text evidence="1">Belongs to the free Met sulfoxide reductase family.</text>
</comment>
<dbReference type="PANTHER" id="PTHR21021:SF15">
    <property type="entry name" value="FREE METHIONINE-R-SULFOXIDE REDUCTASE"/>
    <property type="match status" value="1"/>
</dbReference>
<evidence type="ECO:0000313" key="4">
    <source>
        <dbReference type="Proteomes" id="UP001388673"/>
    </source>
</evidence>
<comment type="caution">
    <text evidence="3">The sequence shown here is derived from an EMBL/GenBank/DDBJ whole genome shotgun (WGS) entry which is preliminary data.</text>
</comment>
<dbReference type="AlphaFoldDB" id="A0AAW0YPM7"/>
<evidence type="ECO:0000259" key="2">
    <source>
        <dbReference type="Pfam" id="PF13185"/>
    </source>
</evidence>
<keyword evidence="4" id="KW-1185">Reference proteome</keyword>
<organism evidence="3 4">
    <name type="scientific">Kwoniella newhampshirensis</name>
    <dbReference type="NCBI Taxonomy" id="1651941"/>
    <lineage>
        <taxon>Eukaryota</taxon>
        <taxon>Fungi</taxon>
        <taxon>Dikarya</taxon>
        <taxon>Basidiomycota</taxon>
        <taxon>Agaricomycotina</taxon>
        <taxon>Tremellomycetes</taxon>
        <taxon>Tremellales</taxon>
        <taxon>Cryptococcaceae</taxon>
        <taxon>Kwoniella</taxon>
    </lineage>
</organism>
<protein>
    <recommendedName>
        <fullName evidence="2">GAF domain-containing protein</fullName>
    </recommendedName>
</protein>
<reference evidence="3 4" key="1">
    <citation type="journal article" date="2024" name="bioRxiv">
        <title>Comparative genomics of Cryptococcus and Kwoniella reveals pathogenesis evolution and contrasting karyotype dynamics via intercentromeric recombination or chromosome fusion.</title>
        <authorList>
            <person name="Coelho M.A."/>
            <person name="David-Palma M."/>
            <person name="Shea T."/>
            <person name="Bowers K."/>
            <person name="McGinley-Smith S."/>
            <person name="Mohammad A.W."/>
            <person name="Gnirke A."/>
            <person name="Yurkov A.M."/>
            <person name="Nowrousian M."/>
            <person name="Sun S."/>
            <person name="Cuomo C.A."/>
            <person name="Heitman J."/>
        </authorList>
    </citation>
    <scope>NUCLEOTIDE SEQUENCE [LARGE SCALE GENOMIC DNA]</scope>
    <source>
        <strain evidence="3 4">CBS 13917</strain>
    </source>
</reference>
<dbReference type="InterPro" id="IPR029016">
    <property type="entry name" value="GAF-like_dom_sf"/>
</dbReference>
<accession>A0AAW0YPM7</accession>
<dbReference type="InterPro" id="IPR051330">
    <property type="entry name" value="Phosphatase_reg/MetRdx"/>
</dbReference>
<dbReference type="RefSeq" id="XP_066803673.1">
    <property type="nucleotide sequence ID" value="XM_066946172.1"/>
</dbReference>